<proteinExistence type="predicted"/>
<accession>A0A6C0I5E5</accession>
<name>A0A6C0I5E5_9ZZZZ</name>
<protein>
    <submittedName>
        <fullName evidence="1">Uncharacterized protein</fullName>
    </submittedName>
</protein>
<sequence>MSSSSSSSLQTSNKRICQFYSANPSINFEVVNLLFVDLFERLLTDMDKTMTQSVHNQLLAGLSELTQSVNNNQSNFVANMLTRFAELKAEYVKETKSIIMSNNIDTITPFIEQNNSTMMENTQRLIKELMPGLSKEMNGLLQSFRSSMAEDTSSLLKELTPKNMTDFLNHFEQKSTVFMQNMQQPIFSFISASEDRITNNIGSLKESSLITQQTQGKIAAELSSLVDRFQITHMSQQVIDRQLVQLLTRLFHTADITVMPHHVGQVLLKRQRKTPILIEHREHEDNIPMEDISPFLASVEEHHSHGIFMSQKSGIASKKNFQIELHNQFIIVFIHHGEYAPAKIEAAVDIIDGLAMRLKQIYPNAKEDCAIPKEALDSINNEYQIFLSQKSAVIEVFKESQKKVLSQIDEFRFPCLDKFLSTKYSTPIQKPGLKCDLCKSFCGNNLKALAAHKRGCIRKQSANITNSMKPSSNVNDENTVNGSTYRAPGPIRVSF</sequence>
<dbReference type="AlphaFoldDB" id="A0A6C0I5E5"/>
<reference evidence="1" key="1">
    <citation type="journal article" date="2020" name="Nature">
        <title>Giant virus diversity and host interactions through global metagenomics.</title>
        <authorList>
            <person name="Schulz F."/>
            <person name="Roux S."/>
            <person name="Paez-Espino D."/>
            <person name="Jungbluth S."/>
            <person name="Walsh D.A."/>
            <person name="Denef V.J."/>
            <person name="McMahon K.D."/>
            <person name="Konstantinidis K.T."/>
            <person name="Eloe-Fadrosh E.A."/>
            <person name="Kyrpides N.C."/>
            <person name="Woyke T."/>
        </authorList>
    </citation>
    <scope>NUCLEOTIDE SEQUENCE</scope>
    <source>
        <strain evidence="1">GVMAG-M-3300023184-190</strain>
    </source>
</reference>
<dbReference type="EMBL" id="MN740093">
    <property type="protein sequence ID" value="QHT87586.1"/>
    <property type="molecule type" value="Genomic_DNA"/>
</dbReference>
<evidence type="ECO:0000313" key="1">
    <source>
        <dbReference type="EMBL" id="QHT87586.1"/>
    </source>
</evidence>
<organism evidence="1">
    <name type="scientific">viral metagenome</name>
    <dbReference type="NCBI Taxonomy" id="1070528"/>
    <lineage>
        <taxon>unclassified sequences</taxon>
        <taxon>metagenomes</taxon>
        <taxon>organismal metagenomes</taxon>
    </lineage>
</organism>